<dbReference type="InterPro" id="IPR009071">
    <property type="entry name" value="HMG_box_dom"/>
</dbReference>
<keyword evidence="10" id="KW-1185">Reference proteome</keyword>
<dbReference type="PANTHER" id="PTHR13059:SF13">
    <property type="entry name" value="PROTEIN CAPICUA HOMOLOG"/>
    <property type="match status" value="1"/>
</dbReference>
<dbReference type="FunFam" id="1.10.30.10:FF:000075">
    <property type="entry name" value="Capicua transcriptional repressor a"/>
    <property type="match status" value="1"/>
</dbReference>
<gene>
    <name evidence="9" type="ORF">BLA29_001934</name>
</gene>
<feature type="region of interest" description="Disordered" evidence="7">
    <location>
        <begin position="1"/>
        <end position="43"/>
    </location>
</feature>
<evidence type="ECO:0000313" key="9">
    <source>
        <dbReference type="EMBL" id="OTF77504.1"/>
    </source>
</evidence>
<evidence type="ECO:0000256" key="3">
    <source>
        <dbReference type="ARBA" id="ARBA00023125"/>
    </source>
</evidence>
<evidence type="ECO:0000313" key="10">
    <source>
        <dbReference type="Proteomes" id="UP000194236"/>
    </source>
</evidence>
<dbReference type="InterPro" id="IPR036910">
    <property type="entry name" value="HMG_box_dom_sf"/>
</dbReference>
<dbReference type="SMART" id="SM00398">
    <property type="entry name" value="HMG"/>
    <property type="match status" value="1"/>
</dbReference>
<evidence type="ECO:0000259" key="8">
    <source>
        <dbReference type="PROSITE" id="PS50118"/>
    </source>
</evidence>
<evidence type="ECO:0000256" key="2">
    <source>
        <dbReference type="ARBA" id="ARBA00023015"/>
    </source>
</evidence>
<evidence type="ECO:0000256" key="7">
    <source>
        <dbReference type="SAM" id="MobiDB-lite"/>
    </source>
</evidence>
<dbReference type="CDD" id="cd21990">
    <property type="entry name" value="HMG-box_CIC-like"/>
    <property type="match status" value="1"/>
</dbReference>
<dbReference type="Gene3D" id="1.10.30.10">
    <property type="entry name" value="High mobility group box domain"/>
    <property type="match status" value="1"/>
</dbReference>
<feature type="compositionally biased region" description="Polar residues" evidence="7">
    <location>
        <begin position="168"/>
        <end position="187"/>
    </location>
</feature>
<sequence>MITMKSKRRSHSLSSINNIKEGGSKKRPAAGTVPNGDNGNEQIDLDKKHIRRPMNAFMIFSKRHRALVHHKHPNSDNRTVSKILGEWWYSLPAQEKQQYQELANKVKEAHYKRHPDWKWCSKSMIPGLEHGKIGEDDEDYINSSNISSMNPSNNTGSNVHKKRRNKLNGDSNAELSTNESIQVLTPKSQKDDEDSPRLMIVAEEESPSKNDEQDESQAINLSKNNDEDKSTIPKPLPMFYKTIMNFKSGNLSVTTPPTPITSIPGPSSSTTTNGSINSTSESKKFILAPTPAQLGKSRAAATKVKRASVAEIEQSTSTSMVNESASESSPVENQSQESDEPKDLSPKNCEYKEQSNNMAIDDSQLNMAIDDNNSDQQSDAMDKILEEVNFDQHFEQLPEFDPSIAPSVVTPTTPIQLSPSMTAAFVSSYRKRQQRKQHLAALAAISA</sequence>
<keyword evidence="4" id="KW-0804">Transcription</keyword>
<dbReference type="PANTHER" id="PTHR13059">
    <property type="entry name" value="HMG-BOX TRANSCRIPTION FACTOR BBX"/>
    <property type="match status" value="1"/>
</dbReference>
<reference evidence="9 10" key="1">
    <citation type="submission" date="2017-03" db="EMBL/GenBank/DDBJ databases">
        <title>Genome Survey of Euroglyphus maynei.</title>
        <authorList>
            <person name="Arlian L.G."/>
            <person name="Morgan M.S."/>
            <person name="Rider S.D."/>
        </authorList>
    </citation>
    <scope>NUCLEOTIDE SEQUENCE [LARGE SCALE GENOMIC DNA]</scope>
    <source>
        <strain evidence="9">Arlian Lab</strain>
        <tissue evidence="9">Whole body</tissue>
    </source>
</reference>
<dbReference type="GO" id="GO:0000981">
    <property type="term" value="F:DNA-binding transcription factor activity, RNA polymerase II-specific"/>
    <property type="evidence" value="ECO:0007669"/>
    <property type="project" value="TreeGrafter"/>
</dbReference>
<evidence type="ECO:0000256" key="6">
    <source>
        <dbReference type="PROSITE-ProRule" id="PRU00267"/>
    </source>
</evidence>
<dbReference type="InterPro" id="IPR058607">
    <property type="entry name" value="HMG-box_Cic-like"/>
</dbReference>
<evidence type="ECO:0000256" key="5">
    <source>
        <dbReference type="ARBA" id="ARBA00023242"/>
    </source>
</evidence>
<feature type="compositionally biased region" description="Polar residues" evidence="7">
    <location>
        <begin position="313"/>
        <end position="336"/>
    </location>
</feature>
<dbReference type="PROSITE" id="PS50118">
    <property type="entry name" value="HMG_BOX_2"/>
    <property type="match status" value="1"/>
</dbReference>
<dbReference type="GO" id="GO:0000977">
    <property type="term" value="F:RNA polymerase II transcription regulatory region sequence-specific DNA binding"/>
    <property type="evidence" value="ECO:0007669"/>
    <property type="project" value="TreeGrafter"/>
</dbReference>
<feature type="DNA-binding region" description="HMG box" evidence="6">
    <location>
        <begin position="50"/>
        <end position="118"/>
    </location>
</feature>
<dbReference type="SUPFAM" id="SSF47095">
    <property type="entry name" value="HMG-box"/>
    <property type="match status" value="1"/>
</dbReference>
<evidence type="ECO:0000256" key="4">
    <source>
        <dbReference type="ARBA" id="ARBA00023163"/>
    </source>
</evidence>
<comment type="caution">
    <text evidence="9">The sequence shown here is derived from an EMBL/GenBank/DDBJ whole genome shotgun (WGS) entry which is preliminary data.</text>
</comment>
<evidence type="ECO:0000256" key="1">
    <source>
        <dbReference type="ARBA" id="ARBA00022553"/>
    </source>
</evidence>
<dbReference type="GO" id="GO:0005634">
    <property type="term" value="C:nucleus"/>
    <property type="evidence" value="ECO:0007669"/>
    <property type="project" value="UniProtKB-UniRule"/>
</dbReference>
<dbReference type="OrthoDB" id="6511689at2759"/>
<keyword evidence="2" id="KW-0805">Transcription regulation</keyword>
<name>A0A1Y3BBV1_EURMA</name>
<accession>A0A1Y3BBV1</accession>
<dbReference type="Pfam" id="PF00505">
    <property type="entry name" value="HMG_box"/>
    <property type="match status" value="1"/>
</dbReference>
<feature type="region of interest" description="Disordered" evidence="7">
    <location>
        <begin position="255"/>
        <end position="282"/>
    </location>
</feature>
<feature type="compositionally biased region" description="Basic residues" evidence="7">
    <location>
        <begin position="1"/>
        <end position="11"/>
    </location>
</feature>
<feature type="compositionally biased region" description="Low complexity" evidence="7">
    <location>
        <begin position="260"/>
        <end position="280"/>
    </location>
</feature>
<keyword evidence="3 6" id="KW-0238">DNA-binding</keyword>
<feature type="compositionally biased region" description="Basic and acidic residues" evidence="7">
    <location>
        <begin position="339"/>
        <end position="349"/>
    </location>
</feature>
<feature type="domain" description="HMG box" evidence="8">
    <location>
        <begin position="50"/>
        <end position="118"/>
    </location>
</feature>
<feature type="non-terminal residue" evidence="9">
    <location>
        <position position="447"/>
    </location>
</feature>
<dbReference type="AlphaFoldDB" id="A0A1Y3BBV1"/>
<dbReference type="Proteomes" id="UP000194236">
    <property type="component" value="Unassembled WGS sequence"/>
</dbReference>
<feature type="region of interest" description="Disordered" evidence="7">
    <location>
        <begin position="128"/>
        <end position="234"/>
    </location>
</feature>
<dbReference type="EMBL" id="MUJZ01032264">
    <property type="protein sequence ID" value="OTF77504.1"/>
    <property type="molecule type" value="Genomic_DNA"/>
</dbReference>
<keyword evidence="5 6" id="KW-0539">Nucleus</keyword>
<dbReference type="InterPro" id="IPR052412">
    <property type="entry name" value="CC-Dev_Transcription_Reg"/>
</dbReference>
<organism evidence="9 10">
    <name type="scientific">Euroglyphus maynei</name>
    <name type="common">Mayne's house dust mite</name>
    <dbReference type="NCBI Taxonomy" id="6958"/>
    <lineage>
        <taxon>Eukaryota</taxon>
        <taxon>Metazoa</taxon>
        <taxon>Ecdysozoa</taxon>
        <taxon>Arthropoda</taxon>
        <taxon>Chelicerata</taxon>
        <taxon>Arachnida</taxon>
        <taxon>Acari</taxon>
        <taxon>Acariformes</taxon>
        <taxon>Sarcoptiformes</taxon>
        <taxon>Astigmata</taxon>
        <taxon>Psoroptidia</taxon>
        <taxon>Analgoidea</taxon>
        <taxon>Pyroglyphidae</taxon>
        <taxon>Pyroglyphinae</taxon>
        <taxon>Euroglyphus</taxon>
    </lineage>
</organism>
<protein>
    <recommendedName>
        <fullName evidence="8">HMG box domain-containing protein</fullName>
    </recommendedName>
</protein>
<keyword evidence="1" id="KW-0597">Phosphoprotein</keyword>
<feature type="compositionally biased region" description="Low complexity" evidence="7">
    <location>
        <begin position="142"/>
        <end position="154"/>
    </location>
</feature>
<proteinExistence type="predicted"/>
<feature type="region of interest" description="Disordered" evidence="7">
    <location>
        <begin position="311"/>
        <end position="349"/>
    </location>
</feature>